<dbReference type="PANTHER" id="PTHR30461:SF23">
    <property type="entry name" value="DNA RECOMBINASE-RELATED"/>
    <property type="match status" value="1"/>
</dbReference>
<feature type="domain" description="Recombinase" evidence="3">
    <location>
        <begin position="168"/>
        <end position="281"/>
    </location>
</feature>
<evidence type="ECO:0000313" key="5">
    <source>
        <dbReference type="Proteomes" id="UP000594480"/>
    </source>
</evidence>
<dbReference type="Gene3D" id="3.40.50.1390">
    <property type="entry name" value="Resolvase, N-terminal catalytic domain"/>
    <property type="match status" value="1"/>
</dbReference>
<dbReference type="KEGG" id="msf:IT882_12945"/>
<dbReference type="Pfam" id="PF13408">
    <property type="entry name" value="Zn_ribbon_recom"/>
    <property type="match status" value="1"/>
</dbReference>
<dbReference type="PROSITE" id="PS51737">
    <property type="entry name" value="RECOMBINASE_DNA_BIND"/>
    <property type="match status" value="1"/>
</dbReference>
<dbReference type="InterPro" id="IPR011109">
    <property type="entry name" value="DNA_bind_recombinase_dom"/>
</dbReference>
<proteinExistence type="predicted"/>
<dbReference type="Pfam" id="PF00239">
    <property type="entry name" value="Resolvase"/>
    <property type="match status" value="1"/>
</dbReference>
<sequence>MSALLAHLRPRPERARAVVYLRQSTYREESISLDVQEQACRAYCDRQGYEIVSIERDPGISGRTWARAGVQAAMGALETDRADVIVLWRWSRLSRSRRDWALAADRADLAGGRIESATEPNDQTAAGRFARGVMTELAAFESERIGEQWKEAREFRVARGLPSTGGPRFGYREVGGQYLPDPETGPLLADLYRRYLGGQGSGHLTRHLNDLGVPHGRTGGPWRYQDVLRILDAGFGAGLLVKSGPHAPVWDREFRQGAHEPVIDRATWEAYLAAREERRRVRVQPGASFLSGLLRCVDCGGPMHHNAAKDGRVYLCSRGSTTTNHRIVSVRAHRVEAEVEAWVLALATDLAPRLAAQQRSDKRVAAADMTARRAEQQIKRAEERMLTLSLRLADGTITDTAYRQAAAAIDAEREDAERRRRAATSNPVRAAAPQSLPANLAAVWPAATPDQRNLIVRPLIERIDVRPAAHRGDRARRWTIVTSWGDVVDPA</sequence>
<evidence type="ECO:0000313" key="4">
    <source>
        <dbReference type="EMBL" id="QPE04101.1"/>
    </source>
</evidence>
<evidence type="ECO:0000259" key="2">
    <source>
        <dbReference type="PROSITE" id="PS51736"/>
    </source>
</evidence>
<dbReference type="GO" id="GO:0003677">
    <property type="term" value="F:DNA binding"/>
    <property type="evidence" value="ECO:0007669"/>
    <property type="project" value="InterPro"/>
</dbReference>
<reference evidence="4 5" key="1">
    <citation type="submission" date="2020-11" db="EMBL/GenBank/DDBJ databases">
        <title>Amino acid is mineralized and recycled by bacteria in oceanic microbiome.</title>
        <authorList>
            <person name="Zheng L.Y."/>
        </authorList>
    </citation>
    <scope>NUCLEOTIDE SEQUENCE [LARGE SCALE GENOMIC DNA]</scope>
    <source>
        <strain evidence="4 5">A32-1</strain>
    </source>
</reference>
<dbReference type="PANTHER" id="PTHR30461">
    <property type="entry name" value="DNA-INVERTASE FROM LAMBDOID PROPHAGE"/>
    <property type="match status" value="1"/>
</dbReference>
<feature type="coiled-coil region" evidence="1">
    <location>
        <begin position="364"/>
        <end position="426"/>
    </location>
</feature>
<gene>
    <name evidence="4" type="ORF">IT882_12945</name>
</gene>
<feature type="domain" description="Resolvase/invertase-type recombinase catalytic" evidence="2">
    <location>
        <begin position="16"/>
        <end position="160"/>
    </location>
</feature>
<keyword evidence="5" id="KW-1185">Reference proteome</keyword>
<dbReference type="CDD" id="cd00338">
    <property type="entry name" value="Ser_Recombinase"/>
    <property type="match status" value="1"/>
</dbReference>
<dbReference type="SMART" id="SM00857">
    <property type="entry name" value="Resolvase"/>
    <property type="match status" value="1"/>
</dbReference>
<accession>A0A7S8RH89</accession>
<dbReference type="AlphaFoldDB" id="A0A7S8RH89"/>
<dbReference type="InterPro" id="IPR025827">
    <property type="entry name" value="Zn_ribbon_recom_dom"/>
</dbReference>
<dbReference type="RefSeq" id="WP_195692192.1">
    <property type="nucleotide sequence ID" value="NZ_CP064760.1"/>
</dbReference>
<dbReference type="InterPro" id="IPR006119">
    <property type="entry name" value="Resolv_N"/>
</dbReference>
<dbReference type="InterPro" id="IPR036162">
    <property type="entry name" value="Resolvase-like_N_sf"/>
</dbReference>
<dbReference type="EMBL" id="CP064760">
    <property type="protein sequence ID" value="QPE04101.1"/>
    <property type="molecule type" value="Genomic_DNA"/>
</dbReference>
<dbReference type="Gene3D" id="3.90.1750.20">
    <property type="entry name" value="Putative Large Serine Recombinase, Chain B, Domain 2"/>
    <property type="match status" value="1"/>
</dbReference>
<name>A0A7S8RH89_9MICO</name>
<evidence type="ECO:0000259" key="3">
    <source>
        <dbReference type="PROSITE" id="PS51737"/>
    </source>
</evidence>
<protein>
    <submittedName>
        <fullName evidence="4">Recombinase family protein</fullName>
    </submittedName>
</protein>
<dbReference type="InterPro" id="IPR038109">
    <property type="entry name" value="DNA_bind_recomb_sf"/>
</dbReference>
<dbReference type="SUPFAM" id="SSF53041">
    <property type="entry name" value="Resolvase-like"/>
    <property type="match status" value="1"/>
</dbReference>
<organism evidence="4 5">
    <name type="scientific">Microbacterium schleiferi</name>
    <dbReference type="NCBI Taxonomy" id="69362"/>
    <lineage>
        <taxon>Bacteria</taxon>
        <taxon>Bacillati</taxon>
        <taxon>Actinomycetota</taxon>
        <taxon>Actinomycetes</taxon>
        <taxon>Micrococcales</taxon>
        <taxon>Microbacteriaceae</taxon>
        <taxon>Microbacterium</taxon>
    </lineage>
</organism>
<dbReference type="Pfam" id="PF07508">
    <property type="entry name" value="Recombinase"/>
    <property type="match status" value="1"/>
</dbReference>
<evidence type="ECO:0000256" key="1">
    <source>
        <dbReference type="SAM" id="Coils"/>
    </source>
</evidence>
<dbReference type="PROSITE" id="PS51736">
    <property type="entry name" value="RECOMBINASES_3"/>
    <property type="match status" value="1"/>
</dbReference>
<keyword evidence="1" id="KW-0175">Coiled coil</keyword>
<dbReference type="Proteomes" id="UP000594480">
    <property type="component" value="Chromosome"/>
</dbReference>
<dbReference type="GO" id="GO:0000150">
    <property type="term" value="F:DNA strand exchange activity"/>
    <property type="evidence" value="ECO:0007669"/>
    <property type="project" value="InterPro"/>
</dbReference>
<dbReference type="InterPro" id="IPR050639">
    <property type="entry name" value="SSR_resolvase"/>
</dbReference>